<keyword evidence="2 7" id="KW-0813">Transport</keyword>
<dbReference type="SUPFAM" id="SSF161098">
    <property type="entry name" value="MetI-like"/>
    <property type="match status" value="1"/>
</dbReference>
<evidence type="ECO:0000256" key="2">
    <source>
        <dbReference type="ARBA" id="ARBA00022448"/>
    </source>
</evidence>
<comment type="subcellular location">
    <subcellularLocation>
        <location evidence="1 7">Cell membrane</location>
        <topology evidence="1 7">Multi-pass membrane protein</topology>
    </subcellularLocation>
</comment>
<keyword evidence="5 7" id="KW-1133">Transmembrane helix</keyword>
<feature type="transmembrane region" description="Helical" evidence="7">
    <location>
        <begin position="15"/>
        <end position="35"/>
    </location>
</feature>
<dbReference type="STRING" id="137591.AO080_10730"/>
<dbReference type="AlphaFoldDB" id="A0A0D1LKY0"/>
<dbReference type="PANTHER" id="PTHR43386">
    <property type="entry name" value="OLIGOPEPTIDE TRANSPORT SYSTEM PERMEASE PROTEIN APPC"/>
    <property type="match status" value="1"/>
</dbReference>
<evidence type="ECO:0000256" key="6">
    <source>
        <dbReference type="ARBA" id="ARBA00023136"/>
    </source>
</evidence>
<organism evidence="9 10">
    <name type="scientific">Weissella cibaria</name>
    <dbReference type="NCBI Taxonomy" id="137591"/>
    <lineage>
        <taxon>Bacteria</taxon>
        <taxon>Bacillati</taxon>
        <taxon>Bacillota</taxon>
        <taxon>Bacilli</taxon>
        <taxon>Lactobacillales</taxon>
        <taxon>Lactobacillaceae</taxon>
        <taxon>Weissella</taxon>
    </lineage>
</organism>
<feature type="transmembrane region" description="Helical" evidence="7">
    <location>
        <begin position="139"/>
        <end position="156"/>
    </location>
</feature>
<dbReference type="PROSITE" id="PS50928">
    <property type="entry name" value="ABC_TM1"/>
    <property type="match status" value="1"/>
</dbReference>
<evidence type="ECO:0000256" key="7">
    <source>
        <dbReference type="RuleBase" id="RU363032"/>
    </source>
</evidence>
<feature type="transmembrane region" description="Helical" evidence="7">
    <location>
        <begin position="187"/>
        <end position="208"/>
    </location>
</feature>
<keyword evidence="3" id="KW-1003">Cell membrane</keyword>
<evidence type="ECO:0000259" key="8">
    <source>
        <dbReference type="PROSITE" id="PS50928"/>
    </source>
</evidence>
<feature type="domain" description="ABC transmembrane type-1" evidence="8">
    <location>
        <begin position="74"/>
        <end position="263"/>
    </location>
</feature>
<dbReference type="InterPro" id="IPR000515">
    <property type="entry name" value="MetI-like"/>
</dbReference>
<evidence type="ECO:0000313" key="9">
    <source>
        <dbReference type="EMBL" id="KIU19312.1"/>
    </source>
</evidence>
<dbReference type="EMBL" id="JWHU01000040">
    <property type="protein sequence ID" value="KIU19312.1"/>
    <property type="molecule type" value="Genomic_DNA"/>
</dbReference>
<accession>A0A0D1LKY0</accession>
<feature type="transmembrane region" description="Helical" evidence="7">
    <location>
        <begin position="76"/>
        <end position="101"/>
    </location>
</feature>
<name>A0A0D1LKY0_9LACO</name>
<comment type="caution">
    <text evidence="9">The sequence shown here is derived from an EMBL/GenBank/DDBJ whole genome shotgun (WGS) entry which is preliminary data.</text>
</comment>
<reference evidence="9 10" key="1">
    <citation type="journal article" date="2015" name="Microbiology (Mosc.)">
        <title>Genomics of the Weissella cibaria species with an examination of its metabolic traits.</title>
        <authorList>
            <person name="Lynch K.M."/>
            <person name="Lucid A."/>
            <person name="Arendt E.K."/>
            <person name="Sleator R.D."/>
            <person name="Lucey B."/>
            <person name="Coffey A."/>
        </authorList>
    </citation>
    <scope>NUCLEOTIDE SEQUENCE [LARGE SCALE GENOMIC DNA]</scope>
    <source>
        <strain evidence="9 10">MG1</strain>
    </source>
</reference>
<gene>
    <name evidence="9" type="primary">gsiD</name>
    <name evidence="9" type="ORF">QX99_01994</name>
</gene>
<sequence length="277" mass="30474">MRERFKITIQQKPTYLTWLIVMAVLVLVVLLAPILPLHPNTVDVVHMSQGPSWQHWFGTDDLGRDYLARVVYGGRISWGVGFLAMLVSVILGTTIGVMAGYFGSLADTALMRLLDVFSSVPWLVLVVVLSAFLRPGLTTIIIVISAFSWMSIARLVRAETVTVKERDFVKYAQFVGMSPWYVMWHHILPMVTPIIVAAAGANIANAIMTESALSFLGMGVQDPAASWGSLLNAAQSRLQDAPYMAIIPGLFIIMTVLAFNKLGNLLRDMTSPEDNHG</sequence>
<proteinExistence type="inferred from homology"/>
<dbReference type="PANTHER" id="PTHR43386:SF1">
    <property type="entry name" value="D,D-DIPEPTIDE TRANSPORT SYSTEM PERMEASE PROTEIN DDPC-RELATED"/>
    <property type="match status" value="1"/>
</dbReference>
<evidence type="ECO:0000256" key="1">
    <source>
        <dbReference type="ARBA" id="ARBA00004651"/>
    </source>
</evidence>
<evidence type="ECO:0000256" key="3">
    <source>
        <dbReference type="ARBA" id="ARBA00022475"/>
    </source>
</evidence>
<comment type="similarity">
    <text evidence="7">Belongs to the binding-protein-dependent transport system permease family.</text>
</comment>
<evidence type="ECO:0000256" key="5">
    <source>
        <dbReference type="ARBA" id="ARBA00022989"/>
    </source>
</evidence>
<dbReference type="Pfam" id="PF00528">
    <property type="entry name" value="BPD_transp_1"/>
    <property type="match status" value="1"/>
</dbReference>
<protein>
    <submittedName>
        <fullName evidence="9">GsiD protein</fullName>
    </submittedName>
</protein>
<dbReference type="GO" id="GO:0005886">
    <property type="term" value="C:plasma membrane"/>
    <property type="evidence" value="ECO:0007669"/>
    <property type="project" value="UniProtKB-SubCell"/>
</dbReference>
<dbReference type="RefSeq" id="WP_043712239.1">
    <property type="nucleotide sequence ID" value="NZ_JALOCT010000011.1"/>
</dbReference>
<dbReference type="InterPro" id="IPR050366">
    <property type="entry name" value="BP-dependent_transpt_permease"/>
</dbReference>
<keyword evidence="6 7" id="KW-0472">Membrane</keyword>
<dbReference type="InterPro" id="IPR035906">
    <property type="entry name" value="MetI-like_sf"/>
</dbReference>
<evidence type="ECO:0000256" key="4">
    <source>
        <dbReference type="ARBA" id="ARBA00022692"/>
    </source>
</evidence>
<feature type="transmembrane region" description="Helical" evidence="7">
    <location>
        <begin position="113"/>
        <end position="133"/>
    </location>
</feature>
<dbReference type="Proteomes" id="UP000032287">
    <property type="component" value="Unassembled WGS sequence"/>
</dbReference>
<dbReference type="eggNOG" id="COG1173">
    <property type="taxonomic scope" value="Bacteria"/>
</dbReference>
<dbReference type="CDD" id="cd06261">
    <property type="entry name" value="TM_PBP2"/>
    <property type="match status" value="1"/>
</dbReference>
<feature type="transmembrane region" description="Helical" evidence="7">
    <location>
        <begin position="241"/>
        <end position="259"/>
    </location>
</feature>
<dbReference type="PATRIC" id="fig|137591.25.peg.1967"/>
<evidence type="ECO:0000313" key="10">
    <source>
        <dbReference type="Proteomes" id="UP000032287"/>
    </source>
</evidence>
<dbReference type="GO" id="GO:0055085">
    <property type="term" value="P:transmembrane transport"/>
    <property type="evidence" value="ECO:0007669"/>
    <property type="project" value="InterPro"/>
</dbReference>
<keyword evidence="10" id="KW-1185">Reference proteome</keyword>
<dbReference type="Gene3D" id="1.10.3720.10">
    <property type="entry name" value="MetI-like"/>
    <property type="match status" value="1"/>
</dbReference>
<keyword evidence="4 7" id="KW-0812">Transmembrane</keyword>